<dbReference type="Pfam" id="PF01618">
    <property type="entry name" value="MotA_ExbB"/>
    <property type="match status" value="1"/>
</dbReference>
<dbReference type="InterPro" id="IPR000540">
    <property type="entry name" value="Flag_MotA_CS"/>
</dbReference>
<keyword evidence="4" id="KW-1003">Cell membrane</keyword>
<keyword evidence="11" id="KW-1185">Reference proteome</keyword>
<feature type="transmembrane region" description="Helical" evidence="8">
    <location>
        <begin position="31"/>
        <end position="54"/>
    </location>
</feature>
<comment type="subcellular location">
    <subcellularLocation>
        <location evidence="1">Cell membrane</location>
        <topology evidence="1">Multi-pass membrane protein</topology>
    </subcellularLocation>
</comment>
<gene>
    <name evidence="10" type="ORF">FYJ39_15640</name>
</gene>
<dbReference type="GO" id="GO:0071978">
    <property type="term" value="P:bacterial-type flagellum-dependent swarming motility"/>
    <property type="evidence" value="ECO:0007669"/>
    <property type="project" value="InterPro"/>
</dbReference>
<evidence type="ECO:0000256" key="2">
    <source>
        <dbReference type="ARBA" id="ARBA00008038"/>
    </source>
</evidence>
<feature type="transmembrane region" description="Helical" evidence="8">
    <location>
        <begin position="147"/>
        <end position="166"/>
    </location>
</feature>
<dbReference type="AlphaFoldDB" id="A0A7X2NP72"/>
<dbReference type="GO" id="GO:0005886">
    <property type="term" value="C:plasma membrane"/>
    <property type="evidence" value="ECO:0007669"/>
    <property type="project" value="UniProtKB-SubCell"/>
</dbReference>
<proteinExistence type="inferred from homology"/>
<keyword evidence="3" id="KW-0813">Transport</keyword>
<dbReference type="EMBL" id="VUMD01000016">
    <property type="protein sequence ID" value="MSS37948.1"/>
    <property type="molecule type" value="Genomic_DNA"/>
</dbReference>
<evidence type="ECO:0000259" key="9">
    <source>
        <dbReference type="Pfam" id="PF01618"/>
    </source>
</evidence>
<dbReference type="RefSeq" id="WP_154473384.1">
    <property type="nucleotide sequence ID" value="NZ_DBEWUL010000071.1"/>
</dbReference>
<evidence type="ECO:0000256" key="4">
    <source>
        <dbReference type="ARBA" id="ARBA00022475"/>
    </source>
</evidence>
<keyword evidence="7 8" id="KW-0472">Membrane</keyword>
<reference evidence="10 11" key="1">
    <citation type="submission" date="2019-08" db="EMBL/GenBank/DDBJ databases">
        <title>In-depth cultivation of the pig gut microbiome towards novel bacterial diversity and tailored functional studies.</title>
        <authorList>
            <person name="Wylensek D."/>
            <person name="Hitch T.C.A."/>
            <person name="Clavel T."/>
        </authorList>
    </citation>
    <scope>NUCLEOTIDE SEQUENCE [LARGE SCALE GENOMIC DNA]</scope>
    <source>
        <strain evidence="10 11">WCA-389-WT-23D1</strain>
    </source>
</reference>
<evidence type="ECO:0000256" key="7">
    <source>
        <dbReference type="ARBA" id="ARBA00023136"/>
    </source>
</evidence>
<evidence type="ECO:0000256" key="8">
    <source>
        <dbReference type="SAM" id="Phobius"/>
    </source>
</evidence>
<feature type="transmembrane region" description="Helical" evidence="8">
    <location>
        <begin position="7"/>
        <end position="25"/>
    </location>
</feature>
<dbReference type="PANTHER" id="PTHR30433">
    <property type="entry name" value="CHEMOTAXIS PROTEIN MOTA"/>
    <property type="match status" value="1"/>
</dbReference>
<evidence type="ECO:0000313" key="10">
    <source>
        <dbReference type="EMBL" id="MSS37948.1"/>
    </source>
</evidence>
<dbReference type="InterPro" id="IPR002898">
    <property type="entry name" value="MotA_ExbB_proton_chnl"/>
</dbReference>
<organism evidence="10 11">
    <name type="scientific">Clostridium porci</name>
    <dbReference type="NCBI Taxonomy" id="2605778"/>
    <lineage>
        <taxon>Bacteria</taxon>
        <taxon>Bacillati</taxon>
        <taxon>Bacillota</taxon>
        <taxon>Clostridia</taxon>
        <taxon>Eubacteriales</taxon>
        <taxon>Clostridiaceae</taxon>
        <taxon>Clostridium</taxon>
    </lineage>
</organism>
<keyword evidence="5 8" id="KW-0812">Transmembrane</keyword>
<dbReference type="PROSITE" id="PS01307">
    <property type="entry name" value="MOTA"/>
    <property type="match status" value="1"/>
</dbReference>
<keyword evidence="6 8" id="KW-1133">Transmembrane helix</keyword>
<feature type="transmembrane region" description="Helical" evidence="8">
    <location>
        <begin position="186"/>
        <end position="206"/>
    </location>
</feature>
<comment type="caution">
    <text evidence="10">The sequence shown here is derived from an EMBL/GenBank/DDBJ whole genome shotgun (WGS) entry which is preliminary data.</text>
</comment>
<evidence type="ECO:0000256" key="6">
    <source>
        <dbReference type="ARBA" id="ARBA00022989"/>
    </source>
</evidence>
<evidence type="ECO:0000256" key="5">
    <source>
        <dbReference type="ARBA" id="ARBA00022692"/>
    </source>
</evidence>
<accession>A0A7X2NP72</accession>
<comment type="similarity">
    <text evidence="2">Belongs to the MotA family.</text>
</comment>
<evidence type="ECO:0000256" key="1">
    <source>
        <dbReference type="ARBA" id="ARBA00004651"/>
    </source>
</evidence>
<name>A0A7X2NP72_9CLOT</name>
<evidence type="ECO:0000256" key="3">
    <source>
        <dbReference type="ARBA" id="ARBA00022448"/>
    </source>
</evidence>
<sequence length="289" mass="32040">MDLMTMIGIAAGFLLIINGIGIGSVSNFIDISSFLIVAGGTLAASVASYSSSILRDIPGHIRVLFRGNRYDIVELVDQLVDLAILARKDGLLALESKAEEIKEPFFKQSLLMAVDAQEPEKIRCVLEKELEDMVNRHDRAAGFYEKAATYAPAFGMIGTLIGLINMLKGMEPGMGGTFSMGRDMSLALITTFYGSVLANLIFHPIAQKLRVRHRQEAFYCSAVIEGVIGIQRGEHPKFLREHLLAALKKSLQDKALSRLEEKDAYRGDESLLGRKRYVLKKSDFEQERL</sequence>
<dbReference type="GO" id="GO:0006935">
    <property type="term" value="P:chemotaxis"/>
    <property type="evidence" value="ECO:0007669"/>
    <property type="project" value="InterPro"/>
</dbReference>
<dbReference type="InterPro" id="IPR047055">
    <property type="entry name" value="MotA-like"/>
</dbReference>
<dbReference type="Proteomes" id="UP000429958">
    <property type="component" value="Unassembled WGS sequence"/>
</dbReference>
<evidence type="ECO:0000313" key="11">
    <source>
        <dbReference type="Proteomes" id="UP000429958"/>
    </source>
</evidence>
<feature type="domain" description="MotA/TolQ/ExbB proton channel" evidence="9">
    <location>
        <begin position="98"/>
        <end position="216"/>
    </location>
</feature>
<dbReference type="PANTHER" id="PTHR30433:SF2">
    <property type="entry name" value="MOTILITY PROTEIN A"/>
    <property type="match status" value="1"/>
</dbReference>
<protein>
    <submittedName>
        <fullName evidence="10">Motility protein A</fullName>
    </submittedName>
</protein>